<feature type="transmembrane region" description="Helical" evidence="14">
    <location>
        <begin position="216"/>
        <end position="239"/>
    </location>
</feature>
<dbReference type="GO" id="GO:0008495">
    <property type="term" value="F:protoheme IX farnesyltransferase activity"/>
    <property type="evidence" value="ECO:0007669"/>
    <property type="project" value="UniProtKB-UniRule"/>
</dbReference>
<evidence type="ECO:0000256" key="10">
    <source>
        <dbReference type="ARBA" id="ARBA00030253"/>
    </source>
</evidence>
<evidence type="ECO:0000256" key="2">
    <source>
        <dbReference type="ARBA" id="ARBA00004919"/>
    </source>
</evidence>
<evidence type="ECO:0000256" key="9">
    <source>
        <dbReference type="ARBA" id="ARBA00023136"/>
    </source>
</evidence>
<gene>
    <name evidence="14" type="primary">cyoE</name>
    <name evidence="15" type="ORF">DM484_25500</name>
</gene>
<protein>
    <recommendedName>
        <fullName evidence="11 14">Protoheme IX farnesyltransferase</fullName>
        <ecNumber evidence="3 14">2.5.1.141</ecNumber>
    </recommendedName>
    <alternativeName>
        <fullName evidence="12 14">Heme B farnesyltransferase</fullName>
    </alternativeName>
    <alternativeName>
        <fullName evidence="10 14">Heme O synthase</fullName>
    </alternativeName>
</protein>
<dbReference type="HAMAP" id="MF_00154">
    <property type="entry name" value="CyoE_CtaB"/>
    <property type="match status" value="1"/>
</dbReference>
<evidence type="ECO:0000313" key="16">
    <source>
        <dbReference type="Proteomes" id="UP000249396"/>
    </source>
</evidence>
<evidence type="ECO:0000256" key="12">
    <source>
        <dbReference type="ARBA" id="ARBA00042475"/>
    </source>
</evidence>
<keyword evidence="7 14" id="KW-1133">Transmembrane helix</keyword>
<dbReference type="InterPro" id="IPR006369">
    <property type="entry name" value="Protohaem_IX_farnesylTrfase"/>
</dbReference>
<evidence type="ECO:0000313" key="15">
    <source>
        <dbReference type="EMBL" id="PZN71793.1"/>
    </source>
</evidence>
<feature type="transmembrane region" description="Helical" evidence="14">
    <location>
        <begin position="147"/>
        <end position="168"/>
    </location>
</feature>
<dbReference type="InterPro" id="IPR000537">
    <property type="entry name" value="UbiA_prenyltransferase"/>
</dbReference>
<feature type="transmembrane region" description="Helical" evidence="14">
    <location>
        <begin position="277"/>
        <end position="298"/>
    </location>
</feature>
<evidence type="ECO:0000256" key="11">
    <source>
        <dbReference type="ARBA" id="ARBA00040810"/>
    </source>
</evidence>
<comment type="caution">
    <text evidence="15">The sequence shown here is derived from an EMBL/GenBank/DDBJ whole genome shotgun (WGS) entry which is preliminary data.</text>
</comment>
<comment type="similarity">
    <text evidence="14">Belongs to the UbiA prenyltransferase family. Protoheme IX farnesyltransferase subfamily.</text>
</comment>
<accession>A0A2W4QIL2</accession>
<dbReference type="NCBIfam" id="TIGR01473">
    <property type="entry name" value="cyoE_ctaB"/>
    <property type="match status" value="1"/>
</dbReference>
<dbReference type="PANTHER" id="PTHR43448">
    <property type="entry name" value="PROTOHEME IX FARNESYLTRANSFERASE, MITOCHONDRIAL"/>
    <property type="match status" value="1"/>
</dbReference>
<evidence type="ECO:0000256" key="1">
    <source>
        <dbReference type="ARBA" id="ARBA00004651"/>
    </source>
</evidence>
<dbReference type="EMBL" id="QJPH01000508">
    <property type="protein sequence ID" value="PZN71793.1"/>
    <property type="molecule type" value="Genomic_DNA"/>
</dbReference>
<dbReference type="GO" id="GO:0005886">
    <property type="term" value="C:plasma membrane"/>
    <property type="evidence" value="ECO:0007669"/>
    <property type="project" value="UniProtKB-SubCell"/>
</dbReference>
<evidence type="ECO:0000256" key="5">
    <source>
        <dbReference type="ARBA" id="ARBA00022679"/>
    </source>
</evidence>
<comment type="subcellular location">
    <subcellularLocation>
        <location evidence="1 14">Cell membrane</location>
        <topology evidence="1 14">Multi-pass membrane protein</topology>
    </subcellularLocation>
</comment>
<comment type="catalytic activity">
    <reaction evidence="13 14">
        <text>heme b + (2E,6E)-farnesyl diphosphate + H2O = Fe(II)-heme o + diphosphate</text>
        <dbReference type="Rhea" id="RHEA:28070"/>
        <dbReference type="ChEBI" id="CHEBI:15377"/>
        <dbReference type="ChEBI" id="CHEBI:33019"/>
        <dbReference type="ChEBI" id="CHEBI:60344"/>
        <dbReference type="ChEBI" id="CHEBI:60530"/>
        <dbReference type="ChEBI" id="CHEBI:175763"/>
        <dbReference type="EC" id="2.5.1.141"/>
    </reaction>
</comment>
<comment type="miscellaneous">
    <text evidence="14">Carbon 2 of the heme B porphyrin ring is defined according to the Fischer nomenclature.</text>
</comment>
<evidence type="ECO:0000256" key="6">
    <source>
        <dbReference type="ARBA" id="ARBA00022692"/>
    </source>
</evidence>
<dbReference type="EC" id="2.5.1.141" evidence="3 14"/>
<keyword evidence="9 14" id="KW-0472">Membrane</keyword>
<evidence type="ECO:0000256" key="7">
    <source>
        <dbReference type="ARBA" id="ARBA00022989"/>
    </source>
</evidence>
<keyword evidence="4 14" id="KW-1003">Cell membrane</keyword>
<dbReference type="GO" id="GO:0048034">
    <property type="term" value="P:heme O biosynthetic process"/>
    <property type="evidence" value="ECO:0007669"/>
    <property type="project" value="UniProtKB-UniRule"/>
</dbReference>
<dbReference type="UniPathway" id="UPA00834">
    <property type="reaction ID" value="UER00712"/>
</dbReference>
<evidence type="ECO:0000256" key="13">
    <source>
        <dbReference type="ARBA" id="ARBA00047690"/>
    </source>
</evidence>
<feature type="transmembrane region" description="Helical" evidence="14">
    <location>
        <begin position="26"/>
        <end position="45"/>
    </location>
</feature>
<evidence type="ECO:0000256" key="14">
    <source>
        <dbReference type="HAMAP-Rule" id="MF_00154"/>
    </source>
</evidence>
<comment type="function">
    <text evidence="14">Converts heme B (protoheme IX) to heme O by substitution of the vinyl group on carbon 2 of heme B porphyrin ring with a hydroxyethyl farnesyl side group.</text>
</comment>
<feature type="transmembrane region" description="Helical" evidence="14">
    <location>
        <begin position="174"/>
        <end position="195"/>
    </location>
</feature>
<dbReference type="InterPro" id="IPR030470">
    <property type="entry name" value="UbiA_prenylTrfase_CS"/>
</dbReference>
<dbReference type="Pfam" id="PF01040">
    <property type="entry name" value="UbiA"/>
    <property type="match status" value="1"/>
</dbReference>
<dbReference type="InterPro" id="IPR044878">
    <property type="entry name" value="UbiA_sf"/>
</dbReference>
<proteinExistence type="inferred from homology"/>
<evidence type="ECO:0000256" key="8">
    <source>
        <dbReference type="ARBA" id="ARBA00023133"/>
    </source>
</evidence>
<feature type="transmembrane region" description="Helical" evidence="14">
    <location>
        <begin position="51"/>
        <end position="72"/>
    </location>
</feature>
<keyword evidence="8 14" id="KW-0350">Heme biosynthesis</keyword>
<dbReference type="NCBIfam" id="NF003349">
    <property type="entry name" value="PRK04375.1-2"/>
    <property type="match status" value="1"/>
</dbReference>
<sequence>MTTPIPNLPAKRQKWRSYWELCKPRVLREIVFATVVGVFLSVPGLPPLDLAFWAVFGIALAAASAAAVNQIIEYKIDAEMGRTSGRPLPLGEVTPRQAILFALILGVLSMAVMIKFTNALATVLTFITLIGYAIVYTVYLKPATPQNIVIGGVTGAAPPVLGWCAITGNVDPHSLLLSLIIFVWTPPHFWALAIARLDDYRTVATKIPVLPVTDGIPITQLHIFLYTILLFVVGLFPYLTHMSGIIYLIGAVVFGGLFVYHAWRLKQDASPKVAWKTFANSLVYLVGIFAVLILDHYIKV</sequence>
<organism evidence="15 16">
    <name type="scientific">Candidatus Methylumidiphilus alinenensis</name>
    <dbReference type="NCBI Taxonomy" id="2202197"/>
    <lineage>
        <taxon>Bacteria</taxon>
        <taxon>Pseudomonadati</taxon>
        <taxon>Pseudomonadota</taxon>
        <taxon>Gammaproteobacteria</taxon>
        <taxon>Methylococcales</taxon>
        <taxon>Candidatus Methylumidiphilus</taxon>
    </lineage>
</organism>
<comment type="pathway">
    <text evidence="2 14">Porphyrin-containing compound metabolism; heme O biosynthesis; heme O from protoheme: step 1/1.</text>
</comment>
<reference evidence="15 16" key="1">
    <citation type="journal article" date="2018" name="Aquat. Microb. Ecol.">
        <title>Gammaproteobacterial methanotrophs dominate.</title>
        <authorList>
            <person name="Rissanen A.J."/>
            <person name="Saarenheimo J."/>
            <person name="Tiirola M."/>
            <person name="Peura S."/>
            <person name="Aalto S.L."/>
            <person name="Karvinen A."/>
            <person name="Nykanen H."/>
        </authorList>
    </citation>
    <scope>NUCLEOTIDE SEQUENCE [LARGE SCALE GENOMIC DNA]</scope>
    <source>
        <strain evidence="15">AMbin10</strain>
    </source>
</reference>
<dbReference type="PROSITE" id="PS00943">
    <property type="entry name" value="UBIA"/>
    <property type="match status" value="1"/>
</dbReference>
<dbReference type="Proteomes" id="UP000249396">
    <property type="component" value="Unassembled WGS sequence"/>
</dbReference>
<dbReference type="CDD" id="cd13957">
    <property type="entry name" value="PT_UbiA_Cox10"/>
    <property type="match status" value="1"/>
</dbReference>
<feature type="transmembrane region" description="Helical" evidence="14">
    <location>
        <begin position="245"/>
        <end position="265"/>
    </location>
</feature>
<dbReference type="PANTHER" id="PTHR43448:SF7">
    <property type="entry name" value="4-HYDROXYBENZOATE SOLANESYLTRANSFERASE"/>
    <property type="match status" value="1"/>
</dbReference>
<evidence type="ECO:0000256" key="4">
    <source>
        <dbReference type="ARBA" id="ARBA00022475"/>
    </source>
</evidence>
<dbReference type="Gene3D" id="1.10.357.140">
    <property type="entry name" value="UbiA prenyltransferase"/>
    <property type="match status" value="1"/>
</dbReference>
<feature type="transmembrane region" description="Helical" evidence="14">
    <location>
        <begin position="120"/>
        <end position="140"/>
    </location>
</feature>
<dbReference type="AlphaFoldDB" id="A0A2W4QIL2"/>
<name>A0A2W4QIL2_9GAMM</name>
<keyword evidence="6 14" id="KW-0812">Transmembrane</keyword>
<evidence type="ECO:0000256" key="3">
    <source>
        <dbReference type="ARBA" id="ARBA00012292"/>
    </source>
</evidence>
<keyword evidence="5 14" id="KW-0808">Transferase</keyword>